<proteinExistence type="predicted"/>
<evidence type="ECO:0000313" key="1">
    <source>
        <dbReference type="EMBL" id="PNS90943.1"/>
    </source>
</evidence>
<gene>
    <name evidence="1" type="ORF">POPTR_019G072100</name>
</gene>
<dbReference type="HOGENOM" id="CLU_2502146_0_0_1"/>
<dbReference type="EMBL" id="CM009308">
    <property type="protein sequence ID" value="PNS90943.1"/>
    <property type="molecule type" value="Genomic_DNA"/>
</dbReference>
<organism evidence="1 2">
    <name type="scientific">Populus trichocarpa</name>
    <name type="common">Western balsam poplar</name>
    <name type="synonym">Populus balsamifera subsp. trichocarpa</name>
    <dbReference type="NCBI Taxonomy" id="3694"/>
    <lineage>
        <taxon>Eukaryota</taxon>
        <taxon>Viridiplantae</taxon>
        <taxon>Streptophyta</taxon>
        <taxon>Embryophyta</taxon>
        <taxon>Tracheophyta</taxon>
        <taxon>Spermatophyta</taxon>
        <taxon>Magnoliopsida</taxon>
        <taxon>eudicotyledons</taxon>
        <taxon>Gunneridae</taxon>
        <taxon>Pentapetalae</taxon>
        <taxon>rosids</taxon>
        <taxon>fabids</taxon>
        <taxon>Malpighiales</taxon>
        <taxon>Salicaceae</taxon>
        <taxon>Saliceae</taxon>
        <taxon>Populus</taxon>
    </lineage>
</organism>
<reference evidence="1 2" key="1">
    <citation type="journal article" date="2006" name="Science">
        <title>The genome of black cottonwood, Populus trichocarpa (Torr. &amp; Gray).</title>
        <authorList>
            <person name="Tuskan G.A."/>
            <person name="Difazio S."/>
            <person name="Jansson S."/>
            <person name="Bohlmann J."/>
            <person name="Grigoriev I."/>
            <person name="Hellsten U."/>
            <person name="Putnam N."/>
            <person name="Ralph S."/>
            <person name="Rombauts S."/>
            <person name="Salamov A."/>
            <person name="Schein J."/>
            <person name="Sterck L."/>
            <person name="Aerts A."/>
            <person name="Bhalerao R.R."/>
            <person name="Bhalerao R.P."/>
            <person name="Blaudez D."/>
            <person name="Boerjan W."/>
            <person name="Brun A."/>
            <person name="Brunner A."/>
            <person name="Busov V."/>
            <person name="Campbell M."/>
            <person name="Carlson J."/>
            <person name="Chalot M."/>
            <person name="Chapman J."/>
            <person name="Chen G.L."/>
            <person name="Cooper D."/>
            <person name="Coutinho P.M."/>
            <person name="Couturier J."/>
            <person name="Covert S."/>
            <person name="Cronk Q."/>
            <person name="Cunningham R."/>
            <person name="Davis J."/>
            <person name="Degroeve S."/>
            <person name="Dejardin A."/>
            <person name="Depamphilis C."/>
            <person name="Detter J."/>
            <person name="Dirks B."/>
            <person name="Dubchak I."/>
            <person name="Duplessis S."/>
            <person name="Ehlting J."/>
            <person name="Ellis B."/>
            <person name="Gendler K."/>
            <person name="Goodstein D."/>
            <person name="Gribskov M."/>
            <person name="Grimwood J."/>
            <person name="Groover A."/>
            <person name="Gunter L."/>
            <person name="Hamberger B."/>
            <person name="Heinze B."/>
            <person name="Helariutta Y."/>
            <person name="Henrissat B."/>
            <person name="Holligan D."/>
            <person name="Holt R."/>
            <person name="Huang W."/>
            <person name="Islam-Faridi N."/>
            <person name="Jones S."/>
            <person name="Jones-Rhoades M."/>
            <person name="Jorgensen R."/>
            <person name="Joshi C."/>
            <person name="Kangasjarvi J."/>
            <person name="Karlsson J."/>
            <person name="Kelleher C."/>
            <person name="Kirkpatrick R."/>
            <person name="Kirst M."/>
            <person name="Kohler A."/>
            <person name="Kalluri U."/>
            <person name="Larimer F."/>
            <person name="Leebens-Mack J."/>
            <person name="Leple J.C."/>
            <person name="Locascio P."/>
            <person name="Lou Y."/>
            <person name="Lucas S."/>
            <person name="Martin F."/>
            <person name="Montanini B."/>
            <person name="Napoli C."/>
            <person name="Nelson D.R."/>
            <person name="Nelson C."/>
            <person name="Nieminen K."/>
            <person name="Nilsson O."/>
            <person name="Pereda V."/>
            <person name="Peter G."/>
            <person name="Philippe R."/>
            <person name="Pilate G."/>
            <person name="Poliakov A."/>
            <person name="Razumovskaya J."/>
            <person name="Richardson P."/>
            <person name="Rinaldi C."/>
            <person name="Ritland K."/>
            <person name="Rouze P."/>
            <person name="Ryaboy D."/>
            <person name="Schmutz J."/>
            <person name="Schrader J."/>
            <person name="Segerman B."/>
            <person name="Shin H."/>
            <person name="Siddiqui A."/>
            <person name="Sterky F."/>
            <person name="Terry A."/>
            <person name="Tsai C.J."/>
            <person name="Uberbacher E."/>
            <person name="Unneberg P."/>
            <person name="Vahala J."/>
            <person name="Wall K."/>
            <person name="Wessler S."/>
            <person name="Yang G."/>
            <person name="Yin T."/>
            <person name="Douglas C."/>
            <person name="Marra M."/>
            <person name="Sandberg G."/>
            <person name="Van de Peer Y."/>
            <person name="Rokhsar D."/>
        </authorList>
    </citation>
    <scope>NUCLEOTIDE SEQUENCE [LARGE SCALE GENOMIC DNA]</scope>
    <source>
        <strain evidence="2">cv. Nisqually</strain>
    </source>
</reference>
<dbReference type="AlphaFoldDB" id="U5FH37"/>
<protein>
    <submittedName>
        <fullName evidence="1">Uncharacterized protein</fullName>
    </submittedName>
</protein>
<keyword evidence="2" id="KW-1185">Reference proteome</keyword>
<name>U5FH37_POPTR</name>
<sequence length="86" mass="9747">MSFKNLEKILNQFGFRKGFLYSKSCNECITPDSTTIECVAHMSSAHSQLFVGSTHYMNSMLYTTVQSVNHLTWTIGPASRKMYLVS</sequence>
<dbReference type="Proteomes" id="UP000006729">
    <property type="component" value="Chromosome 19"/>
</dbReference>
<accession>U5FH37</accession>
<dbReference type="InParanoid" id="U5FH37"/>
<evidence type="ECO:0000313" key="2">
    <source>
        <dbReference type="Proteomes" id="UP000006729"/>
    </source>
</evidence>